<accession>A0ABR2ZKC0</accession>
<dbReference type="CDD" id="cd11065">
    <property type="entry name" value="CYP64-like"/>
    <property type="match status" value="1"/>
</dbReference>
<proteinExistence type="inferred from homology"/>
<dbReference type="Gene3D" id="1.10.630.10">
    <property type="entry name" value="Cytochrome P450"/>
    <property type="match status" value="1"/>
</dbReference>
<evidence type="ECO:0000256" key="9">
    <source>
        <dbReference type="RuleBase" id="RU000461"/>
    </source>
</evidence>
<name>A0ABR2ZKC0_9AGAR</name>
<dbReference type="PANTHER" id="PTHR46300:SF7">
    <property type="entry name" value="P450, PUTATIVE (EUROFUNG)-RELATED"/>
    <property type="match status" value="1"/>
</dbReference>
<dbReference type="Proteomes" id="UP001437256">
    <property type="component" value="Unassembled WGS sequence"/>
</dbReference>
<dbReference type="InterPro" id="IPR001128">
    <property type="entry name" value="Cyt_P450"/>
</dbReference>
<keyword evidence="11" id="KW-1185">Reference proteome</keyword>
<keyword evidence="4 9" id="KW-0349">Heme</keyword>
<organism evidence="10 11">
    <name type="scientific">Marasmius tenuissimus</name>
    <dbReference type="NCBI Taxonomy" id="585030"/>
    <lineage>
        <taxon>Eukaryota</taxon>
        <taxon>Fungi</taxon>
        <taxon>Dikarya</taxon>
        <taxon>Basidiomycota</taxon>
        <taxon>Agaricomycotina</taxon>
        <taxon>Agaricomycetes</taxon>
        <taxon>Agaricomycetidae</taxon>
        <taxon>Agaricales</taxon>
        <taxon>Marasmiineae</taxon>
        <taxon>Marasmiaceae</taxon>
        <taxon>Marasmius</taxon>
    </lineage>
</organism>
<keyword evidence="7 9" id="KW-0408">Iron</keyword>
<gene>
    <name evidence="10" type="ORF">AAF712_011029</name>
</gene>
<evidence type="ECO:0000313" key="10">
    <source>
        <dbReference type="EMBL" id="KAL0062102.1"/>
    </source>
</evidence>
<evidence type="ECO:0000256" key="2">
    <source>
        <dbReference type="ARBA" id="ARBA00005179"/>
    </source>
</evidence>
<evidence type="ECO:0000313" key="11">
    <source>
        <dbReference type="Proteomes" id="UP001437256"/>
    </source>
</evidence>
<dbReference type="SUPFAM" id="SSF48264">
    <property type="entry name" value="Cytochrome P450"/>
    <property type="match status" value="1"/>
</dbReference>
<dbReference type="Pfam" id="PF00067">
    <property type="entry name" value="p450"/>
    <property type="match status" value="1"/>
</dbReference>
<evidence type="ECO:0000256" key="4">
    <source>
        <dbReference type="ARBA" id="ARBA00022617"/>
    </source>
</evidence>
<dbReference type="PROSITE" id="PS00086">
    <property type="entry name" value="CYTOCHROME_P450"/>
    <property type="match status" value="1"/>
</dbReference>
<evidence type="ECO:0000256" key="6">
    <source>
        <dbReference type="ARBA" id="ARBA00023002"/>
    </source>
</evidence>
<reference evidence="10 11" key="1">
    <citation type="submission" date="2024-05" db="EMBL/GenBank/DDBJ databases">
        <title>A draft genome resource for the thread blight pathogen Marasmius tenuissimus strain MS-2.</title>
        <authorList>
            <person name="Yulfo-Soto G.E."/>
            <person name="Baruah I.K."/>
            <person name="Amoako-Attah I."/>
            <person name="Bukari Y."/>
            <person name="Meinhardt L.W."/>
            <person name="Bailey B.A."/>
            <person name="Cohen S.P."/>
        </authorList>
    </citation>
    <scope>NUCLEOTIDE SEQUENCE [LARGE SCALE GENOMIC DNA]</scope>
    <source>
        <strain evidence="10 11">MS-2</strain>
    </source>
</reference>
<evidence type="ECO:0008006" key="12">
    <source>
        <dbReference type="Google" id="ProtNLM"/>
    </source>
</evidence>
<dbReference type="InterPro" id="IPR002401">
    <property type="entry name" value="Cyt_P450_E_grp-I"/>
</dbReference>
<keyword evidence="6 9" id="KW-0560">Oxidoreductase</keyword>
<comment type="caution">
    <text evidence="10">The sequence shown here is derived from an EMBL/GenBank/DDBJ whole genome shotgun (WGS) entry which is preliminary data.</text>
</comment>
<comment type="cofactor">
    <cofactor evidence="1">
        <name>heme</name>
        <dbReference type="ChEBI" id="CHEBI:30413"/>
    </cofactor>
</comment>
<protein>
    <recommendedName>
        <fullName evidence="12">Cytochrome P450</fullName>
    </recommendedName>
</protein>
<dbReference type="PRINTS" id="PR00463">
    <property type="entry name" value="EP450I"/>
</dbReference>
<evidence type="ECO:0000256" key="7">
    <source>
        <dbReference type="ARBA" id="ARBA00023004"/>
    </source>
</evidence>
<evidence type="ECO:0000256" key="3">
    <source>
        <dbReference type="ARBA" id="ARBA00010617"/>
    </source>
</evidence>
<evidence type="ECO:0000256" key="1">
    <source>
        <dbReference type="ARBA" id="ARBA00001971"/>
    </source>
</evidence>
<dbReference type="InterPro" id="IPR050364">
    <property type="entry name" value="Cytochrome_P450_fung"/>
</dbReference>
<comment type="pathway">
    <text evidence="2">Secondary metabolite biosynthesis.</text>
</comment>
<dbReference type="InterPro" id="IPR036396">
    <property type="entry name" value="Cyt_P450_sf"/>
</dbReference>
<evidence type="ECO:0000256" key="5">
    <source>
        <dbReference type="ARBA" id="ARBA00022723"/>
    </source>
</evidence>
<comment type="similarity">
    <text evidence="3 9">Belongs to the cytochrome P450 family.</text>
</comment>
<dbReference type="InterPro" id="IPR017972">
    <property type="entry name" value="Cyt_P450_CS"/>
</dbReference>
<dbReference type="EMBL" id="JBBXMP010000114">
    <property type="protein sequence ID" value="KAL0062102.1"/>
    <property type="molecule type" value="Genomic_DNA"/>
</dbReference>
<keyword evidence="5 9" id="KW-0479">Metal-binding</keyword>
<evidence type="ECO:0000256" key="8">
    <source>
        <dbReference type="ARBA" id="ARBA00023033"/>
    </source>
</evidence>
<keyword evidence="8 9" id="KW-0503">Monooxygenase</keyword>
<sequence length="508" mass="56217">MEDHSLLLAGFATACAVFVYTRALKSPSPAPLPPGPKGLPLIGNVLDLPQTQAWLTFAKWAEEYGPITHVRVPGLPIIVLNDATCTSDLLDKKGRQYSDRPRLVMGGELVGWDQGPALAQFGKPWSDYRRIMAQFLGSRSKIDGSYGRVLEEATHQYLKDLLSSPAEWVEHGRRFAAAIVLQIAFGYKAESKDDPLISIVDEAVAQFSETTAPNAYAVDTFPFLRYVPEWFPGAGWKKKATHYRKTLEAMLNLPFDMVKMRMAEGTSTTCVVSDLLSGDKKLTPEEEENIKWAAAGIYSGGAETTAASLEAFILAMTLHPDAQRKAQQELDAVLGRGVVPTLSDRARLPYNEALISEAFRLYTIGPLGLPHVATEDDVYDGYFIPKGSIIIANNWLFNRDSGTYANPEVFRPERFISTEDHTKERDSRETLFGYGRRTCPGIHLADASTWLVFTSTLAFFDIKPPVAEDGKPVWPSGKFMDGSISHPEPFQCVITPREGVIDVIRRLG</sequence>
<dbReference type="PANTHER" id="PTHR46300">
    <property type="entry name" value="P450, PUTATIVE (EUROFUNG)-RELATED-RELATED"/>
    <property type="match status" value="1"/>
</dbReference>